<reference evidence="1" key="1">
    <citation type="journal article" date="2015" name="Nature">
        <title>Complex archaea that bridge the gap between prokaryotes and eukaryotes.</title>
        <authorList>
            <person name="Spang A."/>
            <person name="Saw J.H."/>
            <person name="Jorgensen S.L."/>
            <person name="Zaremba-Niedzwiedzka K."/>
            <person name="Martijn J."/>
            <person name="Lind A.E."/>
            <person name="van Eijk R."/>
            <person name="Schleper C."/>
            <person name="Guy L."/>
            <person name="Ettema T.J."/>
        </authorList>
    </citation>
    <scope>NUCLEOTIDE SEQUENCE</scope>
</reference>
<name>A0A0F9M5K9_9ZZZZ</name>
<dbReference type="Gene3D" id="2.60.120.260">
    <property type="entry name" value="Galactose-binding domain-like"/>
    <property type="match status" value="1"/>
</dbReference>
<organism evidence="1">
    <name type="scientific">marine sediment metagenome</name>
    <dbReference type="NCBI Taxonomy" id="412755"/>
    <lineage>
        <taxon>unclassified sequences</taxon>
        <taxon>metagenomes</taxon>
        <taxon>ecological metagenomes</taxon>
    </lineage>
</organism>
<gene>
    <name evidence="1" type="ORF">LCGC14_1114950</name>
</gene>
<dbReference type="AlphaFoldDB" id="A0A0F9M5K9"/>
<dbReference type="EMBL" id="LAZR01005118">
    <property type="protein sequence ID" value="KKN02710.1"/>
    <property type="molecule type" value="Genomic_DNA"/>
</dbReference>
<protein>
    <submittedName>
        <fullName evidence="1">Uncharacterized protein</fullName>
    </submittedName>
</protein>
<comment type="caution">
    <text evidence="1">The sequence shown here is derived from an EMBL/GenBank/DDBJ whole genome shotgun (WGS) entry which is preliminary data.</text>
</comment>
<sequence>MATVSGQAIREELVRWGIITLLGQATATGAAAYLVDTTRLQSDAWSSTAFDGAYVRATAAGGVADGEQTRVDYLDTVNGRLQVTPDWTGSPTSAVTYEIYRPGVDPDDVDRARDEALTSICSQWYLHPLSEMPNAGYVDDLSSSNWEALNSAAIAKQTMSFPQEFARDSLLVTNSGANGAAESASIYPRPTADFYLWVPVSARTGTAEVIVRDVTNGANVTLGGTATVTGRGWTAIEVTGNIPTDCFEITVRLTGQGASDIVEWGPINFHWQSQQRIGLPARVISREWVGPVQALHNPSIVDETWGQDRLTEVQGVRAYQVADNVQLRFDHPLELRPYFYTERSYYDALSATYLTAAARATGDAATTLCPDDYVVPAMVSLLAAQYRIKQPWDQVFWDDVLIRANVELAAKERLYGPKPKARLERARLIRVPILRV</sequence>
<proteinExistence type="predicted"/>
<evidence type="ECO:0000313" key="1">
    <source>
        <dbReference type="EMBL" id="KKN02710.1"/>
    </source>
</evidence>
<accession>A0A0F9M5K9</accession>